<dbReference type="InterPro" id="IPR016131">
    <property type="entry name" value="Haemerythrin_Fe_BS"/>
</dbReference>
<comment type="caution">
    <text evidence="6">The sequence shown here is derived from an EMBL/GenBank/DDBJ whole genome shotgun (WGS) entry which is preliminary data.</text>
</comment>
<dbReference type="Proteomes" id="UP000297762">
    <property type="component" value="Unassembled WGS sequence"/>
</dbReference>
<dbReference type="GO" id="GO:0046872">
    <property type="term" value="F:metal ion binding"/>
    <property type="evidence" value="ECO:0007669"/>
    <property type="project" value="UniProtKB-KW"/>
</dbReference>
<evidence type="ECO:0000256" key="4">
    <source>
        <dbReference type="ARBA" id="ARBA00023004"/>
    </source>
</evidence>
<dbReference type="InterPro" id="IPR012312">
    <property type="entry name" value="Hemerythrin-like"/>
</dbReference>
<dbReference type="PANTHER" id="PTHR37164:SF1">
    <property type="entry name" value="BACTERIOHEMERYTHRIN"/>
    <property type="match status" value="1"/>
</dbReference>
<dbReference type="RefSeq" id="WP_135650063.1">
    <property type="nucleotide sequence ID" value="NZ_RQGF01000028.1"/>
</dbReference>
<keyword evidence="3" id="KW-0479">Metal-binding</keyword>
<reference evidence="6" key="1">
    <citation type="journal article" date="2019" name="PLoS Negl. Trop. Dis.">
        <title>Revisiting the worldwide diversity of Leptospira species in the environment.</title>
        <authorList>
            <person name="Vincent A.T."/>
            <person name="Schiettekatte O."/>
            <person name="Bourhy P."/>
            <person name="Veyrier F.J."/>
            <person name="Picardeau M."/>
        </authorList>
    </citation>
    <scope>NUCLEOTIDE SEQUENCE [LARGE SCALE GENOMIC DNA]</scope>
    <source>
        <strain evidence="6">201702455</strain>
    </source>
</reference>
<dbReference type="CDD" id="cd12107">
    <property type="entry name" value="Hemerythrin"/>
    <property type="match status" value="2"/>
</dbReference>
<dbReference type="AlphaFoldDB" id="A0A4R9K693"/>
<feature type="domain" description="Hemerythrin-like" evidence="5">
    <location>
        <begin position="209"/>
        <end position="330"/>
    </location>
</feature>
<dbReference type="EMBL" id="RQGF01000028">
    <property type="protein sequence ID" value="TGL60837.1"/>
    <property type="molecule type" value="Genomic_DNA"/>
</dbReference>
<organism evidence="6 7">
    <name type="scientific">Leptospira sarikeiensis</name>
    <dbReference type="NCBI Taxonomy" id="2484943"/>
    <lineage>
        <taxon>Bacteria</taxon>
        <taxon>Pseudomonadati</taxon>
        <taxon>Spirochaetota</taxon>
        <taxon>Spirochaetia</taxon>
        <taxon>Leptospirales</taxon>
        <taxon>Leptospiraceae</taxon>
        <taxon>Leptospira</taxon>
    </lineage>
</organism>
<dbReference type="InterPro" id="IPR012827">
    <property type="entry name" value="Hemerythrin_metal-bd"/>
</dbReference>
<dbReference type="NCBIfam" id="NF033749">
    <property type="entry name" value="bact_hemeryth"/>
    <property type="match status" value="1"/>
</dbReference>
<dbReference type="PROSITE" id="PS00550">
    <property type="entry name" value="HEMERYTHRINS"/>
    <property type="match status" value="2"/>
</dbReference>
<dbReference type="PANTHER" id="PTHR37164">
    <property type="entry name" value="BACTERIOHEMERYTHRIN"/>
    <property type="match status" value="1"/>
</dbReference>
<comment type="similarity">
    <text evidence="1">Belongs to the hemerythrin family.</text>
</comment>
<name>A0A4R9K693_9LEPT</name>
<gene>
    <name evidence="6" type="ORF">EHQ64_13580</name>
</gene>
<evidence type="ECO:0000313" key="6">
    <source>
        <dbReference type="EMBL" id="TGL60837.1"/>
    </source>
</evidence>
<dbReference type="InterPro" id="IPR035938">
    <property type="entry name" value="Hemerythrin-like_sf"/>
</dbReference>
<protein>
    <submittedName>
        <fullName evidence="6">Hemerythrin</fullName>
    </submittedName>
</protein>
<dbReference type="Pfam" id="PF01814">
    <property type="entry name" value="Hemerythrin"/>
    <property type="match status" value="2"/>
</dbReference>
<dbReference type="OrthoDB" id="9797092at2"/>
<proteinExistence type="inferred from homology"/>
<dbReference type="InterPro" id="IPR050669">
    <property type="entry name" value="Hemerythrin"/>
</dbReference>
<accession>A0A4R9K693</accession>
<keyword evidence="4" id="KW-0408">Iron</keyword>
<evidence type="ECO:0000256" key="1">
    <source>
        <dbReference type="ARBA" id="ARBA00010587"/>
    </source>
</evidence>
<evidence type="ECO:0000256" key="2">
    <source>
        <dbReference type="ARBA" id="ARBA00022621"/>
    </source>
</evidence>
<keyword evidence="7" id="KW-1185">Reference proteome</keyword>
<evidence type="ECO:0000259" key="5">
    <source>
        <dbReference type="Pfam" id="PF01814"/>
    </source>
</evidence>
<dbReference type="GO" id="GO:0005344">
    <property type="term" value="F:oxygen carrier activity"/>
    <property type="evidence" value="ECO:0007669"/>
    <property type="project" value="UniProtKB-KW"/>
</dbReference>
<dbReference type="Gene3D" id="1.20.120.50">
    <property type="entry name" value="Hemerythrin-like"/>
    <property type="match status" value="2"/>
</dbReference>
<feature type="domain" description="Hemerythrin-like" evidence="5">
    <location>
        <begin position="22"/>
        <end position="139"/>
    </location>
</feature>
<evidence type="ECO:0000313" key="7">
    <source>
        <dbReference type="Proteomes" id="UP000297762"/>
    </source>
</evidence>
<keyword evidence="2" id="KW-0813">Transport</keyword>
<evidence type="ECO:0000256" key="3">
    <source>
        <dbReference type="ARBA" id="ARBA00022723"/>
    </source>
</evidence>
<dbReference type="NCBIfam" id="TIGR02481">
    <property type="entry name" value="hemeryth_dom"/>
    <property type="match status" value="2"/>
</dbReference>
<sequence length="385" mass="45852">MFDQRVIEKIRGIWKTFDLSLGIPEIDKQHLWLIGILADLEDKLESGTKSELEVTFNSAINKTLDYASEHFALEEKLLESIGYTKLGQHRLQHMRFITALRNRARKSFEDDFEHAVSELVKNLKKWLFRHILSEDRQYVDSAQIHISDQITDWMQRHLQASSYADEIEKLYDIVVHSGKQEVSSEFKSLGEENLKLISDLWYRYKLKTGIAIVDIQHLWLLQLLVKTDKLYKQRLKQEINADDLSFQLKEAIHETIEYVREHFNTEEAIMHNFHYIGEKSHQKQHERFNILINDIIDRSEKEELESLAILIQDLKDWLVSHIAIEDKKLFYFFRSRLPEVNEYVRNLNREGRIHIWKDAVAIYKLLVDYEDITVEKSHQNRSPKH</sequence>
<dbReference type="SUPFAM" id="SSF47188">
    <property type="entry name" value="Hemerythrin-like"/>
    <property type="match status" value="2"/>
</dbReference>
<keyword evidence="2" id="KW-0561">Oxygen transport</keyword>